<protein>
    <submittedName>
        <fullName evidence="1">Thioredoxin</fullName>
    </submittedName>
</protein>
<dbReference type="EMBL" id="CP012109">
    <property type="protein sequence ID" value="AKQ65050.1"/>
    <property type="molecule type" value="Genomic_DNA"/>
</dbReference>
<dbReference type="STRING" id="1297742.A176_001962"/>
<dbReference type="CDD" id="cd03025">
    <property type="entry name" value="DsbA_FrnE_like"/>
    <property type="match status" value="1"/>
</dbReference>
<sequence length="184" mass="20366">MGIPFHIWVGGLRPGGGDAWNAGFKAFLRHHWEEIAARTGQPFTYRLLERASFNYDTEPACRAFVVLRAMLHETRAPSTRRYDAFAAVQQKFYAQGEDPTAPSFYESICADVGVAFESFLPRFEHADAKAATAQEFREARGLGVSAFPTVLYRSDAGTKVLASGYATGPQMIAALDRAAQEPRR</sequence>
<dbReference type="InterPro" id="IPR036249">
    <property type="entry name" value="Thioredoxin-like_sf"/>
</dbReference>
<dbReference type="KEGG" id="mym:A176_001962"/>
<evidence type="ECO:0000313" key="1">
    <source>
        <dbReference type="EMBL" id="AKQ65050.1"/>
    </source>
</evidence>
<keyword evidence="2" id="KW-1185">Reference proteome</keyword>
<dbReference type="PATRIC" id="fig|1297742.4.peg.1986"/>
<dbReference type="Proteomes" id="UP000009026">
    <property type="component" value="Chromosome"/>
</dbReference>
<gene>
    <name evidence="1" type="ORF">A176_001962</name>
</gene>
<organism evidence="1 2">
    <name type="scientific">Pseudomyxococcus hansupus</name>
    <dbReference type="NCBI Taxonomy" id="1297742"/>
    <lineage>
        <taxon>Bacteria</taxon>
        <taxon>Pseudomonadati</taxon>
        <taxon>Myxococcota</taxon>
        <taxon>Myxococcia</taxon>
        <taxon>Myxococcales</taxon>
        <taxon>Cystobacterineae</taxon>
        <taxon>Myxococcaceae</taxon>
        <taxon>Pseudomyxococcus</taxon>
    </lineage>
</organism>
<dbReference type="AlphaFoldDB" id="A0A0H4WUS1"/>
<accession>A0A0H4WUS1</accession>
<dbReference type="Gene3D" id="1.10.472.60">
    <property type="entry name" value="putative protein disulfide isomerase domain"/>
    <property type="match status" value="1"/>
</dbReference>
<reference evidence="1 2" key="1">
    <citation type="journal article" date="2016" name="PLoS ONE">
        <title>Complete Genome Sequence and Comparative Genomics of a Novel Myxobacterium Myxococcus hansupus.</title>
        <authorList>
            <person name="Sharma G."/>
            <person name="Narwani T."/>
            <person name="Subramanian S."/>
        </authorList>
    </citation>
    <scope>NUCLEOTIDE SEQUENCE [LARGE SCALE GENOMIC DNA]</scope>
    <source>
        <strain evidence="2">mixupus</strain>
    </source>
</reference>
<dbReference type="eggNOG" id="COG3531">
    <property type="taxonomic scope" value="Bacteria"/>
</dbReference>
<dbReference type="SUPFAM" id="SSF52833">
    <property type="entry name" value="Thioredoxin-like"/>
    <property type="match status" value="1"/>
</dbReference>
<dbReference type="Gene3D" id="3.40.30.10">
    <property type="entry name" value="Glutaredoxin"/>
    <property type="match status" value="1"/>
</dbReference>
<proteinExistence type="predicted"/>
<name>A0A0H4WUS1_9BACT</name>
<evidence type="ECO:0000313" key="2">
    <source>
        <dbReference type="Proteomes" id="UP000009026"/>
    </source>
</evidence>